<reference evidence="14 15" key="3">
    <citation type="submission" date="2019-11" db="EMBL/GenBank/DDBJ databases">
        <title>A de novo genome assembly of a pear dwarfing rootstock.</title>
        <authorList>
            <person name="Wang F."/>
            <person name="Wang J."/>
            <person name="Li S."/>
            <person name="Zhang Y."/>
            <person name="Fang M."/>
            <person name="Ma L."/>
            <person name="Zhao Y."/>
            <person name="Jiang S."/>
        </authorList>
    </citation>
    <scope>NUCLEOTIDE SEQUENCE [LARGE SCALE GENOMIC DNA]</scope>
    <source>
        <strain evidence="14">S2</strain>
        <tissue evidence="14">Leaf</tissue>
    </source>
</reference>
<proteinExistence type="inferred from homology"/>
<keyword evidence="3" id="KW-0433">Leucine-rich repeat</keyword>
<reference evidence="14 15" key="1">
    <citation type="submission" date="2019-09" db="EMBL/GenBank/DDBJ databases">
        <authorList>
            <person name="Ou C."/>
        </authorList>
    </citation>
    <scope>NUCLEOTIDE SEQUENCE [LARGE SCALE GENOMIC DNA]</scope>
    <source>
        <strain evidence="14">S2</strain>
        <tissue evidence="14">Leaf</tissue>
    </source>
</reference>
<evidence type="ECO:0000256" key="5">
    <source>
        <dbReference type="ARBA" id="ARBA00022729"/>
    </source>
</evidence>
<evidence type="ECO:0000256" key="6">
    <source>
        <dbReference type="ARBA" id="ARBA00022737"/>
    </source>
</evidence>
<evidence type="ECO:0000256" key="12">
    <source>
        <dbReference type="SAM" id="SignalP"/>
    </source>
</evidence>
<dbReference type="OrthoDB" id="2018786at2759"/>
<protein>
    <submittedName>
        <fullName evidence="14">Receptor protein kinase TMK1</fullName>
    </submittedName>
</protein>
<dbReference type="InterPro" id="IPR008271">
    <property type="entry name" value="Ser/Thr_kinase_AS"/>
</dbReference>
<comment type="similarity">
    <text evidence="2">Belongs to the protein kinase superfamily. Ser/Thr protein kinase family.</text>
</comment>
<dbReference type="GO" id="GO:0005524">
    <property type="term" value="F:ATP binding"/>
    <property type="evidence" value="ECO:0007669"/>
    <property type="project" value="InterPro"/>
</dbReference>
<keyword evidence="9 14" id="KW-0675">Receptor</keyword>
<feature type="region of interest" description="Disordered" evidence="11">
    <location>
        <begin position="682"/>
        <end position="708"/>
    </location>
</feature>
<feature type="compositionally biased region" description="Polar residues" evidence="11">
    <location>
        <begin position="416"/>
        <end position="436"/>
    </location>
</feature>
<evidence type="ECO:0000256" key="4">
    <source>
        <dbReference type="ARBA" id="ARBA00022692"/>
    </source>
</evidence>
<feature type="region of interest" description="Disordered" evidence="11">
    <location>
        <begin position="381"/>
        <end position="436"/>
    </location>
</feature>
<keyword evidence="4" id="KW-0812">Transmembrane</keyword>
<gene>
    <name evidence="14" type="ORF">D8674_006139</name>
</gene>
<dbReference type="InterPro" id="IPR000719">
    <property type="entry name" value="Prot_kinase_dom"/>
</dbReference>
<accession>A0A5N5FZ51</accession>
<keyword evidence="14" id="KW-0808">Transferase</keyword>
<evidence type="ECO:0000259" key="13">
    <source>
        <dbReference type="PROSITE" id="PS50011"/>
    </source>
</evidence>
<name>A0A5N5FZ51_9ROSA</name>
<dbReference type="GO" id="GO:0004672">
    <property type="term" value="F:protein kinase activity"/>
    <property type="evidence" value="ECO:0007669"/>
    <property type="project" value="InterPro"/>
</dbReference>
<dbReference type="InterPro" id="IPR052422">
    <property type="entry name" value="Auxin_Ser/Thr_Kinase"/>
</dbReference>
<evidence type="ECO:0000256" key="1">
    <source>
        <dbReference type="ARBA" id="ARBA00004167"/>
    </source>
</evidence>
<reference evidence="15" key="2">
    <citation type="submission" date="2019-10" db="EMBL/GenBank/DDBJ databases">
        <title>A de novo genome assembly of a pear dwarfing rootstock.</title>
        <authorList>
            <person name="Wang F."/>
            <person name="Wang J."/>
            <person name="Li S."/>
            <person name="Zhang Y."/>
            <person name="Fang M."/>
            <person name="Ma L."/>
            <person name="Zhao Y."/>
            <person name="Jiang S."/>
        </authorList>
    </citation>
    <scope>NUCLEOTIDE SEQUENCE [LARGE SCALE GENOMIC DNA]</scope>
</reference>
<evidence type="ECO:0000256" key="3">
    <source>
        <dbReference type="ARBA" id="ARBA00022614"/>
    </source>
</evidence>
<keyword evidence="14" id="KW-0418">Kinase</keyword>
<evidence type="ECO:0000313" key="14">
    <source>
        <dbReference type="EMBL" id="KAB2606422.1"/>
    </source>
</evidence>
<comment type="subcellular location">
    <subcellularLocation>
        <location evidence="1">Membrane</location>
        <topology evidence="1">Single-pass membrane protein</topology>
    </subcellularLocation>
</comment>
<evidence type="ECO:0000256" key="11">
    <source>
        <dbReference type="SAM" id="MobiDB-lite"/>
    </source>
</evidence>
<dbReference type="PROSITE" id="PS00108">
    <property type="entry name" value="PROTEIN_KINASE_ST"/>
    <property type="match status" value="1"/>
</dbReference>
<dbReference type="Proteomes" id="UP000327157">
    <property type="component" value="Chromosome 11"/>
</dbReference>
<keyword evidence="7" id="KW-1133">Transmembrane helix</keyword>
<dbReference type="AlphaFoldDB" id="A0A5N5FZ51"/>
<dbReference type="SUPFAM" id="SSF52058">
    <property type="entry name" value="L domain-like"/>
    <property type="match status" value="1"/>
</dbReference>
<evidence type="ECO:0000256" key="2">
    <source>
        <dbReference type="ARBA" id="ARBA00008684"/>
    </source>
</evidence>
<comment type="caution">
    <text evidence="14">The sequence shown here is derived from an EMBL/GenBank/DDBJ whole genome shotgun (WGS) entry which is preliminary data.</text>
</comment>
<keyword evidence="6" id="KW-0677">Repeat</keyword>
<dbReference type="Gene3D" id="3.80.10.10">
    <property type="entry name" value="Ribonuclease Inhibitor"/>
    <property type="match status" value="2"/>
</dbReference>
<keyword evidence="8" id="KW-0472">Membrane</keyword>
<dbReference type="Pfam" id="PF00069">
    <property type="entry name" value="Pkinase"/>
    <property type="match status" value="1"/>
</dbReference>
<organism evidence="14 15">
    <name type="scientific">Pyrus ussuriensis x Pyrus communis</name>
    <dbReference type="NCBI Taxonomy" id="2448454"/>
    <lineage>
        <taxon>Eukaryota</taxon>
        <taxon>Viridiplantae</taxon>
        <taxon>Streptophyta</taxon>
        <taxon>Embryophyta</taxon>
        <taxon>Tracheophyta</taxon>
        <taxon>Spermatophyta</taxon>
        <taxon>Magnoliopsida</taxon>
        <taxon>eudicotyledons</taxon>
        <taxon>Gunneridae</taxon>
        <taxon>Pentapetalae</taxon>
        <taxon>rosids</taxon>
        <taxon>fabids</taxon>
        <taxon>Rosales</taxon>
        <taxon>Rosaceae</taxon>
        <taxon>Amygdaloideae</taxon>
        <taxon>Maleae</taxon>
        <taxon>Pyrus</taxon>
    </lineage>
</organism>
<dbReference type="Pfam" id="PF08263">
    <property type="entry name" value="LRRNT_2"/>
    <property type="match status" value="2"/>
</dbReference>
<keyword evidence="15" id="KW-1185">Reference proteome</keyword>
<feature type="domain" description="Protein kinase" evidence="13">
    <location>
        <begin position="446"/>
        <end position="708"/>
    </location>
</feature>
<evidence type="ECO:0000256" key="10">
    <source>
        <dbReference type="ARBA" id="ARBA00023180"/>
    </source>
</evidence>
<keyword evidence="5 12" id="KW-0732">Signal</keyword>
<dbReference type="SUPFAM" id="SSF56112">
    <property type="entry name" value="Protein kinase-like (PK-like)"/>
    <property type="match status" value="1"/>
</dbReference>
<keyword evidence="10" id="KW-0325">Glycoprotein</keyword>
<dbReference type="PANTHER" id="PTHR47986">
    <property type="entry name" value="OSJNBA0070M12.3 PROTEIN"/>
    <property type="match status" value="1"/>
</dbReference>
<dbReference type="EMBL" id="SMOL01000559">
    <property type="protein sequence ID" value="KAB2606422.1"/>
    <property type="molecule type" value="Genomic_DNA"/>
</dbReference>
<dbReference type="GO" id="GO:0016020">
    <property type="term" value="C:membrane"/>
    <property type="evidence" value="ECO:0007669"/>
    <property type="project" value="UniProtKB-SubCell"/>
</dbReference>
<dbReference type="PANTHER" id="PTHR47986:SF1">
    <property type="entry name" value="OS04G0685900 PROTEIN"/>
    <property type="match status" value="1"/>
</dbReference>
<dbReference type="InterPro" id="IPR013210">
    <property type="entry name" value="LRR_N_plant-typ"/>
</dbReference>
<dbReference type="PROSITE" id="PS50011">
    <property type="entry name" value="PROTEIN_KINASE_DOM"/>
    <property type="match status" value="1"/>
</dbReference>
<feature type="signal peptide" evidence="12">
    <location>
        <begin position="1"/>
        <end position="24"/>
    </location>
</feature>
<evidence type="ECO:0000256" key="8">
    <source>
        <dbReference type="ARBA" id="ARBA00023136"/>
    </source>
</evidence>
<dbReference type="Gene3D" id="1.10.510.10">
    <property type="entry name" value="Transferase(Phosphotransferase) domain 1"/>
    <property type="match status" value="1"/>
</dbReference>
<feature type="chain" id="PRO_5024358033" evidence="12">
    <location>
        <begin position="25"/>
        <end position="708"/>
    </location>
</feature>
<evidence type="ECO:0000313" key="15">
    <source>
        <dbReference type="Proteomes" id="UP000327157"/>
    </source>
</evidence>
<feature type="compositionally biased region" description="Polar residues" evidence="11">
    <location>
        <begin position="698"/>
        <end position="708"/>
    </location>
</feature>
<evidence type="ECO:0000256" key="7">
    <source>
        <dbReference type="ARBA" id="ARBA00022989"/>
    </source>
</evidence>
<dbReference type="InterPro" id="IPR032675">
    <property type="entry name" value="LRR_dom_sf"/>
</dbReference>
<dbReference type="InterPro" id="IPR011009">
    <property type="entry name" value="Kinase-like_dom_sf"/>
</dbReference>
<dbReference type="SMART" id="SM00220">
    <property type="entry name" value="S_TKc"/>
    <property type="match status" value="1"/>
</dbReference>
<evidence type="ECO:0000256" key="9">
    <source>
        <dbReference type="ARBA" id="ARBA00023170"/>
    </source>
</evidence>
<sequence>MEKSWMRRMICIFVVLCVSIATYGATFPGDLKILNDFRKGLENSELLEWPDNGNDPCGPPWPHVYCNGDRVTQIKNFNQLSKLNNLGFQKNNFNGKLPTFSGLLELEFAYLDNNDFDTIPLDFFDGLISLRVMALYHIPLNVSTGWSLPNELAKSVQLQNLSLIECNLAGPLPEFLGTLPSLTVLQLLFNRLTSVIPASFAEFLVQTLWLNNQDGRLIGPIDVWLHGNQFTRTILANIDDLSSLRKLNLMATNLLLDKVDLGNNRLMGAIPKFKFGNISYNSNPFCQTDPELQCAPEVTALLDFLSALNYPFSLASKWSDNNPCEGSRKLIANFSPSLAKLDSLIDVRLPGNNISGKVPTNFTELKSLRLLDNRASFTKISLPPLNKSQPPSNSPPDTPSYGGGKTPLSHNPPSPITHSSPNPSGSSVQADVQPQSSKKSKPVIIVAGIVIVSTGGFGTVYKGELDDGTKKAIKRTEGGVISNKALDEFQEGNERLLVYEYMSQGALSRHLFHWKSFNLKPLSWTRRLIILLDVARVMEYLHNLARQTFIHRDLKSSNIFLGDDFHANLSVFGLVKLTPDGEKSVATKLAGTFGYLAPELMGKITTKAYVFSFGVVLMELLTGLMALDENWPEESRYLSLLIENWKPVEDESNCLSGIDYNQPLPQMLKVWKESKSQGVNYNSLEDSNGSIPARPNSFAESFTSADGR</sequence>